<gene>
    <name evidence="2" type="ORF">MGAL_10B076154</name>
</gene>
<name>A0A8B6H9W0_MYTGA</name>
<dbReference type="Proteomes" id="UP000596742">
    <property type="component" value="Unassembled WGS sequence"/>
</dbReference>
<proteinExistence type="predicted"/>
<reference evidence="2" key="1">
    <citation type="submission" date="2018-11" db="EMBL/GenBank/DDBJ databases">
        <authorList>
            <person name="Alioto T."/>
            <person name="Alioto T."/>
        </authorList>
    </citation>
    <scope>NUCLEOTIDE SEQUENCE</scope>
</reference>
<organism evidence="2 3">
    <name type="scientific">Mytilus galloprovincialis</name>
    <name type="common">Mediterranean mussel</name>
    <dbReference type="NCBI Taxonomy" id="29158"/>
    <lineage>
        <taxon>Eukaryota</taxon>
        <taxon>Metazoa</taxon>
        <taxon>Spiralia</taxon>
        <taxon>Lophotrochozoa</taxon>
        <taxon>Mollusca</taxon>
        <taxon>Bivalvia</taxon>
        <taxon>Autobranchia</taxon>
        <taxon>Pteriomorphia</taxon>
        <taxon>Mytilida</taxon>
        <taxon>Mytiloidea</taxon>
        <taxon>Mytilidae</taxon>
        <taxon>Mytilinae</taxon>
        <taxon>Mytilus</taxon>
    </lineage>
</organism>
<evidence type="ECO:0000313" key="3">
    <source>
        <dbReference type="Proteomes" id="UP000596742"/>
    </source>
</evidence>
<dbReference type="EMBL" id="UYJE01009702">
    <property type="protein sequence ID" value="VDI75887.1"/>
    <property type="molecule type" value="Genomic_DNA"/>
</dbReference>
<keyword evidence="3" id="KW-1185">Reference proteome</keyword>
<feature type="compositionally biased region" description="Basic and acidic residues" evidence="1">
    <location>
        <begin position="513"/>
        <end position="532"/>
    </location>
</feature>
<dbReference type="AlphaFoldDB" id="A0A8B6H9W0"/>
<dbReference type="OrthoDB" id="6430388at2759"/>
<feature type="region of interest" description="Disordered" evidence="1">
    <location>
        <begin position="450"/>
        <end position="473"/>
    </location>
</feature>
<evidence type="ECO:0000313" key="2">
    <source>
        <dbReference type="EMBL" id="VDI75887.1"/>
    </source>
</evidence>
<protein>
    <submittedName>
        <fullName evidence="2">Uncharacterized protein</fullName>
    </submittedName>
</protein>
<accession>A0A8B6H9W0</accession>
<feature type="compositionally biased region" description="Polar residues" evidence="1">
    <location>
        <begin position="330"/>
        <end position="345"/>
    </location>
</feature>
<sequence length="545" mass="63042">MWKLISSNEWFGPRKYHDMQLWGELDQCTCRFVNTLREDLLFGVQKKIQDLYCIEKHIAVKNKKLEFFDEMWNVFTILFDRGCDTPARQVKKVDLDVFKPAFSRMVEDINLGPVSPTSSVSKITLNEPKYETKEATKFSSFVKPENQIDIKTSKSSMKFEPYSSPNPYKFKKPEPKLKFQFTDYDMSFPRKFQHKDLEPKTPRLESFHEPYMSDKKSLKYSLFNTDNTKLTTPHQHVLDRKDKNLYTDSSSDFSVTQVEKSVSSQRSSNGLNVKFCDRTTEIHVPKNYSKSKHKRALDKNDKNTSQKSSAKSMFVSEDFQITPLRKYQQESESPQRQSNTQEKHQISFNCKSPIDIHNRIFSSSDFIETPLKRRKFTFPQSTPQLYPQTSTPLPKMSTKAALDVDRILTKQLHIPDIAGDHGMSSLLMAKARGLKPYHFQDQEDTLACSNVSRKKRTSNDLENLSPCETSDFPEDQVRDHRIENTYKCKLDMNLIGMKIGLKRSPAELSDTVHSGKEEGELTHKLSQNDRSRSHSLSSGHCVSGQ</sequence>
<feature type="region of interest" description="Disordered" evidence="1">
    <location>
        <begin position="507"/>
        <end position="545"/>
    </location>
</feature>
<feature type="region of interest" description="Disordered" evidence="1">
    <location>
        <begin position="326"/>
        <end position="345"/>
    </location>
</feature>
<evidence type="ECO:0000256" key="1">
    <source>
        <dbReference type="SAM" id="MobiDB-lite"/>
    </source>
</evidence>
<feature type="region of interest" description="Disordered" evidence="1">
    <location>
        <begin position="286"/>
        <end position="312"/>
    </location>
</feature>
<feature type="compositionally biased region" description="Polar residues" evidence="1">
    <location>
        <begin position="534"/>
        <end position="545"/>
    </location>
</feature>
<comment type="caution">
    <text evidence="2">The sequence shown here is derived from an EMBL/GenBank/DDBJ whole genome shotgun (WGS) entry which is preliminary data.</text>
</comment>